<keyword evidence="6 13" id="KW-0227">DNA damage</keyword>
<dbReference type="EMBL" id="CP144519">
    <property type="protein sequence ID" value="WWC66615.1"/>
    <property type="molecule type" value="Genomic_DNA"/>
</dbReference>
<keyword evidence="8 13" id="KW-0833">Ubl conjugation pathway</keyword>
<feature type="compositionally biased region" description="Acidic residues" evidence="14">
    <location>
        <begin position="335"/>
        <end position="348"/>
    </location>
</feature>
<keyword evidence="10 13" id="KW-0233">DNA recombination</keyword>
<dbReference type="GeneID" id="30169178"/>
<evidence type="ECO:0000256" key="3">
    <source>
        <dbReference type="ARBA" id="ARBA00010258"/>
    </source>
</evidence>
<accession>A0A1B9IDK9</accession>
<dbReference type="Gene3D" id="3.90.1150.220">
    <property type="match status" value="1"/>
</dbReference>
<dbReference type="GO" id="GO:0005634">
    <property type="term" value="C:nucleus"/>
    <property type="evidence" value="ECO:0007669"/>
    <property type="project" value="UniProtKB-SubCell"/>
</dbReference>
<comment type="subcellular location">
    <subcellularLocation>
        <location evidence="2 13">Nucleus</location>
    </subcellularLocation>
</comment>
<evidence type="ECO:0000256" key="9">
    <source>
        <dbReference type="ARBA" id="ARBA00022833"/>
    </source>
</evidence>
<comment type="function">
    <text evidence="13">Acts in a DNA repair pathway for removal of UV-induced DNA damage that is distinct from classical nucleotide excision repair and in repair of ionizing radiation damage. Functions in homologous recombination repair of DNA double strand breaks and in recovery of stalled replication forks.</text>
</comment>
<dbReference type="Gene3D" id="3.30.40.10">
    <property type="entry name" value="Zinc/RING finger domain, C3HC4 (zinc finger)"/>
    <property type="match status" value="1"/>
</dbReference>
<feature type="compositionally biased region" description="Acidic residues" evidence="14">
    <location>
        <begin position="290"/>
        <end position="305"/>
    </location>
</feature>
<dbReference type="OrthoDB" id="185455at2759"/>
<keyword evidence="9 13" id="KW-0862">Zinc</keyword>
<comment type="subunit">
    <text evidence="13">Component of the Smc5-Smc6 complex.</text>
</comment>
<evidence type="ECO:0000256" key="1">
    <source>
        <dbReference type="ARBA" id="ARBA00000900"/>
    </source>
</evidence>
<reference evidence="15" key="1">
    <citation type="submission" date="2013-07" db="EMBL/GenBank/DDBJ databases">
        <title>The Genome Sequence of Cryptococcus pinus CBS10737.</title>
        <authorList>
            <consortium name="The Broad Institute Genome Sequencing Platform"/>
            <person name="Cuomo C."/>
            <person name="Litvintseva A."/>
            <person name="Chen Y."/>
            <person name="Heitman J."/>
            <person name="Sun S."/>
            <person name="Springer D."/>
            <person name="Dromer F."/>
            <person name="Young S.K."/>
            <person name="Zeng Q."/>
            <person name="Gargeya S."/>
            <person name="Fitzgerald M."/>
            <person name="Abouelleil A."/>
            <person name="Alvarado L."/>
            <person name="Berlin A.M."/>
            <person name="Chapman S.B."/>
            <person name="Dewar J."/>
            <person name="Goldberg J."/>
            <person name="Griggs A."/>
            <person name="Gujja S."/>
            <person name="Hansen M."/>
            <person name="Howarth C."/>
            <person name="Imamovic A."/>
            <person name="Larimer J."/>
            <person name="McCowan C."/>
            <person name="Murphy C."/>
            <person name="Pearson M."/>
            <person name="Priest M."/>
            <person name="Roberts A."/>
            <person name="Saif S."/>
            <person name="Shea T."/>
            <person name="Sykes S."/>
            <person name="Wortman J."/>
            <person name="Nusbaum C."/>
            <person name="Birren B."/>
        </authorList>
    </citation>
    <scope>NUCLEOTIDE SEQUENCE [LARGE SCALE GENOMIC DNA]</scope>
    <source>
        <strain evidence="15">CBS 10737</strain>
    </source>
</reference>
<evidence type="ECO:0000256" key="10">
    <source>
        <dbReference type="ARBA" id="ARBA00023172"/>
    </source>
</evidence>
<evidence type="ECO:0000313" key="16">
    <source>
        <dbReference type="EMBL" id="WWC66615.1"/>
    </source>
</evidence>
<name>A0A1B9IDK9_9TREE</name>
<reference evidence="16" key="2">
    <citation type="submission" date="2013-07" db="EMBL/GenBank/DDBJ databases">
        <authorList>
            <consortium name="The Broad Institute Genome Sequencing Platform"/>
            <person name="Cuomo C."/>
            <person name="Litvintseva A."/>
            <person name="Chen Y."/>
            <person name="Heitman J."/>
            <person name="Sun S."/>
            <person name="Springer D."/>
            <person name="Dromer F."/>
            <person name="Young S.K."/>
            <person name="Zeng Q."/>
            <person name="Gargeya S."/>
            <person name="Fitzgerald M."/>
            <person name="Abouelleil A."/>
            <person name="Alvarado L."/>
            <person name="Berlin A.M."/>
            <person name="Chapman S.B."/>
            <person name="Dewar J."/>
            <person name="Goldberg J."/>
            <person name="Griggs A."/>
            <person name="Gujja S."/>
            <person name="Hansen M."/>
            <person name="Howarth C."/>
            <person name="Imamovic A."/>
            <person name="Larimer J."/>
            <person name="McCowan C."/>
            <person name="Murphy C."/>
            <person name="Pearson M."/>
            <person name="Priest M."/>
            <person name="Roberts A."/>
            <person name="Saif S."/>
            <person name="Shea T."/>
            <person name="Sykes S."/>
            <person name="Wortman J."/>
            <person name="Nusbaum C."/>
            <person name="Birren B."/>
        </authorList>
    </citation>
    <scope>NUCLEOTIDE SEQUENCE</scope>
    <source>
        <strain evidence="16">CBS 10737</strain>
    </source>
</reference>
<dbReference type="GO" id="GO:0008270">
    <property type="term" value="F:zinc ion binding"/>
    <property type="evidence" value="ECO:0007669"/>
    <property type="project" value="UniProtKB-KW"/>
</dbReference>
<evidence type="ECO:0000256" key="8">
    <source>
        <dbReference type="ARBA" id="ARBA00022786"/>
    </source>
</evidence>
<dbReference type="GO" id="GO:0061630">
    <property type="term" value="F:ubiquitin protein ligase activity"/>
    <property type="evidence" value="ECO:0007669"/>
    <property type="project" value="UniProtKB-EC"/>
</dbReference>
<dbReference type="InterPro" id="IPR013083">
    <property type="entry name" value="Znf_RING/FYVE/PHD"/>
</dbReference>
<comment type="similarity">
    <text evidence="3 13">Belongs to the NSE1 family.</text>
</comment>
<dbReference type="Proteomes" id="UP000094020">
    <property type="component" value="Chromosome 1"/>
</dbReference>
<comment type="catalytic activity">
    <reaction evidence="1 13">
        <text>S-ubiquitinyl-[E2 ubiquitin-conjugating enzyme]-L-cysteine + [acceptor protein]-L-lysine = [E2 ubiquitin-conjugating enzyme]-L-cysteine + N(6)-ubiquitinyl-[acceptor protein]-L-lysine.</text>
        <dbReference type="EC" id="2.3.2.27"/>
    </reaction>
</comment>
<evidence type="ECO:0000256" key="2">
    <source>
        <dbReference type="ARBA" id="ARBA00004123"/>
    </source>
</evidence>
<dbReference type="AlphaFoldDB" id="A0A1B9IDK9"/>
<dbReference type="GO" id="GO:0030915">
    <property type="term" value="C:Smc5-Smc6 complex"/>
    <property type="evidence" value="ECO:0007669"/>
    <property type="project" value="UniProtKB-UniRule"/>
</dbReference>
<organism evidence="15">
    <name type="scientific">Kwoniella pini CBS 10737</name>
    <dbReference type="NCBI Taxonomy" id="1296096"/>
    <lineage>
        <taxon>Eukaryota</taxon>
        <taxon>Fungi</taxon>
        <taxon>Dikarya</taxon>
        <taxon>Basidiomycota</taxon>
        <taxon>Agaricomycotina</taxon>
        <taxon>Tremellomycetes</taxon>
        <taxon>Tremellales</taxon>
        <taxon>Cryptococcaceae</taxon>
        <taxon>Kwoniella</taxon>
    </lineage>
</organism>
<dbReference type="KEGG" id="kpin:30169178"/>
<keyword evidence="4 13" id="KW-0808">Transferase</keyword>
<keyword evidence="17" id="KW-1185">Reference proteome</keyword>
<feature type="compositionally biased region" description="Basic residues" evidence="14">
    <location>
        <begin position="268"/>
        <end position="280"/>
    </location>
</feature>
<dbReference type="GO" id="GO:0000724">
    <property type="term" value="P:double-strand break repair via homologous recombination"/>
    <property type="evidence" value="ECO:0007669"/>
    <property type="project" value="TreeGrafter"/>
</dbReference>
<evidence type="ECO:0000256" key="11">
    <source>
        <dbReference type="ARBA" id="ARBA00023204"/>
    </source>
</evidence>
<evidence type="ECO:0000256" key="12">
    <source>
        <dbReference type="ARBA" id="ARBA00023242"/>
    </source>
</evidence>
<feature type="region of interest" description="Disordered" evidence="14">
    <location>
        <begin position="265"/>
        <end position="358"/>
    </location>
</feature>
<reference evidence="16" key="4">
    <citation type="submission" date="2024-02" db="EMBL/GenBank/DDBJ databases">
        <title>Comparative genomics of Cryptococcus and Kwoniella reveals pathogenesis evolution and contrasting modes of karyotype evolution via chromosome fusion or intercentromeric recombination.</title>
        <authorList>
            <person name="Coelho M.A."/>
            <person name="David-Palma M."/>
            <person name="Shea T."/>
            <person name="Bowers K."/>
            <person name="McGinley-Smith S."/>
            <person name="Mohammad A.W."/>
            <person name="Gnirke A."/>
            <person name="Yurkov A.M."/>
            <person name="Nowrousian M."/>
            <person name="Sun S."/>
            <person name="Cuomo C.A."/>
            <person name="Heitman J."/>
        </authorList>
    </citation>
    <scope>NUCLEOTIDE SEQUENCE</scope>
    <source>
        <strain evidence="16">CBS 10737</strain>
    </source>
</reference>
<dbReference type="STRING" id="1296096.A0A1B9IDK9"/>
<evidence type="ECO:0000256" key="5">
    <source>
        <dbReference type="ARBA" id="ARBA00022723"/>
    </source>
</evidence>
<dbReference type="RefSeq" id="XP_019014723.1">
    <property type="nucleotide sequence ID" value="XM_019152585.1"/>
</dbReference>
<evidence type="ECO:0000256" key="14">
    <source>
        <dbReference type="SAM" id="MobiDB-lite"/>
    </source>
</evidence>
<evidence type="ECO:0000256" key="4">
    <source>
        <dbReference type="ARBA" id="ARBA00022679"/>
    </source>
</evidence>
<keyword evidence="7 13" id="KW-0863">Zinc-finger</keyword>
<keyword evidence="5 13" id="KW-0479">Metal-binding</keyword>
<dbReference type="Gene3D" id="1.10.10.10">
    <property type="entry name" value="Winged helix-like DNA-binding domain superfamily/Winged helix DNA-binding domain"/>
    <property type="match status" value="1"/>
</dbReference>
<sequence length="358" mass="40763">MTQPRHANSTNLHRLFIQSMLSRRALKEDIALELYKRAVGACQAYDDTFRPLHETTLRGFRTFLSDVSDIMHDLGMEVITGQEQTGKGKSWVILRNIDPSEVALQATDYTPLEIDYCRRVVKEIIESYPANSVSHGQALTIISELDGQMTKHAGEALLNSFCSRGWLSKSKRGRYTLGVRAAVELEPYLKQQFEDYIQNCKQCKRLMLDGVCCSTDGCESHFHSYCYNSIQKLPRPTCPECKNRFSEKEPTPIGEKSVSKADDDFINLKKRKRPSTKGKSRSQTLRNADETDEEDEDELEDEEGVEGSGFIEKAGPSGWKVDSTSRRRSVVPETQFDEDEEQEEEDDAPVNRRKSGRR</sequence>
<dbReference type="EMBL" id="KI894007">
    <property type="protein sequence ID" value="OCF53504.1"/>
    <property type="molecule type" value="Genomic_DNA"/>
</dbReference>
<dbReference type="Pfam" id="PF07574">
    <property type="entry name" value="SMC_Nse1"/>
    <property type="match status" value="1"/>
</dbReference>
<evidence type="ECO:0000256" key="7">
    <source>
        <dbReference type="ARBA" id="ARBA00022771"/>
    </source>
</evidence>
<dbReference type="PANTHER" id="PTHR20973">
    <property type="entry name" value="NON-SMC ELEMENT 1-RELATED"/>
    <property type="match status" value="1"/>
</dbReference>
<gene>
    <name evidence="15" type="ORF">I206_00809</name>
    <name evidence="16" type="ORF">I206_100518</name>
</gene>
<evidence type="ECO:0000313" key="15">
    <source>
        <dbReference type="EMBL" id="OCF53504.1"/>
    </source>
</evidence>
<keyword evidence="11 13" id="KW-0234">DNA repair</keyword>
<reference evidence="15" key="3">
    <citation type="submission" date="2016-07" db="EMBL/GenBank/DDBJ databases">
        <title>Evolution of pathogenesis and genome organization in the Tremellales.</title>
        <authorList>
            <person name="Cuomo C."/>
            <person name="Litvintseva A."/>
            <person name="Heitman J."/>
            <person name="Chen Y."/>
            <person name="Sun S."/>
            <person name="Springer D."/>
            <person name="Dromer F."/>
            <person name="Young S."/>
            <person name="Zeng Q."/>
            <person name="Chapman S."/>
            <person name="Gujja S."/>
            <person name="Saif S."/>
            <person name="Birren B."/>
        </authorList>
    </citation>
    <scope>NUCLEOTIDE SEQUENCE</scope>
    <source>
        <strain evidence="15">CBS 10737</strain>
    </source>
</reference>
<evidence type="ECO:0000256" key="6">
    <source>
        <dbReference type="ARBA" id="ARBA00022763"/>
    </source>
</evidence>
<dbReference type="InterPro" id="IPR011513">
    <property type="entry name" value="Nse1"/>
</dbReference>
<keyword evidence="12 13" id="KW-0539">Nucleus</keyword>
<dbReference type="PANTHER" id="PTHR20973:SF0">
    <property type="entry name" value="NON-STRUCTURAL MAINTENANCE OF CHROMOSOMES ELEMENT 1 HOMOLOG"/>
    <property type="match status" value="1"/>
</dbReference>
<dbReference type="FunFam" id="1.10.10.10:FF:000270">
    <property type="entry name" value="Non-structural maintenance of chromosomes element 1 homolog"/>
    <property type="match status" value="1"/>
</dbReference>
<proteinExistence type="inferred from homology"/>
<dbReference type="InterPro" id="IPR036388">
    <property type="entry name" value="WH-like_DNA-bd_sf"/>
</dbReference>
<protein>
    <recommendedName>
        <fullName evidence="13">Non-structural maintenance of chromosomes element 1 homolog</fullName>
        <ecNumber evidence="13">2.3.2.27</ecNumber>
    </recommendedName>
</protein>
<evidence type="ECO:0000313" key="17">
    <source>
        <dbReference type="Proteomes" id="UP000094020"/>
    </source>
</evidence>
<dbReference type="EC" id="2.3.2.27" evidence="13"/>
<evidence type="ECO:0000256" key="13">
    <source>
        <dbReference type="RuleBase" id="RU368018"/>
    </source>
</evidence>